<keyword evidence="8" id="KW-0395">Inflammatory response</keyword>
<keyword evidence="3 9" id="KW-0145">Chemotaxis</keyword>
<dbReference type="InterPro" id="IPR036048">
    <property type="entry name" value="Interleukin_8-like_sf"/>
</dbReference>
<dbReference type="GO" id="GO:0006954">
    <property type="term" value="P:inflammatory response"/>
    <property type="evidence" value="ECO:0007669"/>
    <property type="project" value="UniProtKB-KW"/>
</dbReference>
<evidence type="ECO:0000256" key="9">
    <source>
        <dbReference type="RuleBase" id="RU361150"/>
    </source>
</evidence>
<evidence type="ECO:0000256" key="5">
    <source>
        <dbReference type="ARBA" id="ARBA00022525"/>
    </source>
</evidence>
<protein>
    <recommendedName>
        <fullName evidence="9">C-C motif chemokine</fullName>
    </recommendedName>
</protein>
<keyword evidence="7" id="KW-1015">Disulfide bond</keyword>
<dbReference type="SUPFAM" id="SSF54117">
    <property type="entry name" value="Interleukin 8-like chemokines"/>
    <property type="match status" value="1"/>
</dbReference>
<dbReference type="Ensembl" id="ENSSRHT00000099197.1">
    <property type="protein sequence ID" value="ENSSRHP00000096577.1"/>
    <property type="gene ID" value="ENSSRHG00000047439.1"/>
</dbReference>
<name>A0A673N3G6_9TELE</name>
<dbReference type="FunFam" id="2.40.50.40:FF:000012">
    <property type="entry name" value="C-C motif chemokine"/>
    <property type="match status" value="1"/>
</dbReference>
<reference evidence="11" key="1">
    <citation type="submission" date="2025-08" db="UniProtKB">
        <authorList>
            <consortium name="Ensembl"/>
        </authorList>
    </citation>
    <scope>IDENTIFICATION</scope>
</reference>
<sequence>MVAALSVLRTDASALCKYISLFLSITFSFHYSCCRKYTKGIISMTFIKGYSIQTMTRNCHIDAVIFHTYRGKNICTDPTKAWVMENIRKLREKVQVISRKHSRV</sequence>
<evidence type="ECO:0000256" key="8">
    <source>
        <dbReference type="ARBA" id="ARBA00023198"/>
    </source>
</evidence>
<feature type="domain" description="Chemokine interleukin-8-like" evidence="10">
    <location>
        <begin position="30"/>
        <end position="90"/>
    </location>
</feature>
<organism evidence="11 12">
    <name type="scientific">Sinocyclocheilus rhinocerous</name>
    <dbReference type="NCBI Taxonomy" id="307959"/>
    <lineage>
        <taxon>Eukaryota</taxon>
        <taxon>Metazoa</taxon>
        <taxon>Chordata</taxon>
        <taxon>Craniata</taxon>
        <taxon>Vertebrata</taxon>
        <taxon>Euteleostomi</taxon>
        <taxon>Actinopterygii</taxon>
        <taxon>Neopterygii</taxon>
        <taxon>Teleostei</taxon>
        <taxon>Ostariophysi</taxon>
        <taxon>Cypriniformes</taxon>
        <taxon>Cyprinidae</taxon>
        <taxon>Cyprininae</taxon>
        <taxon>Sinocyclocheilus</taxon>
    </lineage>
</organism>
<dbReference type="GO" id="GO:0005615">
    <property type="term" value="C:extracellular space"/>
    <property type="evidence" value="ECO:0007669"/>
    <property type="project" value="UniProtKB-KW"/>
</dbReference>
<evidence type="ECO:0000259" key="10">
    <source>
        <dbReference type="SMART" id="SM00199"/>
    </source>
</evidence>
<reference evidence="11" key="2">
    <citation type="submission" date="2025-09" db="UniProtKB">
        <authorList>
            <consortium name="Ensembl"/>
        </authorList>
    </citation>
    <scope>IDENTIFICATION</scope>
</reference>
<accession>A0A673N3G6</accession>
<dbReference type="SMART" id="SM00199">
    <property type="entry name" value="SCY"/>
    <property type="match status" value="1"/>
</dbReference>
<dbReference type="Proteomes" id="UP000472270">
    <property type="component" value="Unassembled WGS sequence"/>
</dbReference>
<evidence type="ECO:0000256" key="2">
    <source>
        <dbReference type="ARBA" id="ARBA00010868"/>
    </source>
</evidence>
<dbReference type="CDD" id="cd00272">
    <property type="entry name" value="Chemokine_CC"/>
    <property type="match status" value="1"/>
</dbReference>
<evidence type="ECO:0000313" key="12">
    <source>
        <dbReference type="Proteomes" id="UP000472270"/>
    </source>
</evidence>
<dbReference type="GO" id="GO:0008009">
    <property type="term" value="F:chemokine activity"/>
    <property type="evidence" value="ECO:0007669"/>
    <property type="project" value="InterPro"/>
</dbReference>
<keyword evidence="6" id="KW-0732">Signal</keyword>
<comment type="subcellular location">
    <subcellularLocation>
        <location evidence="1 9">Secreted</location>
    </subcellularLocation>
</comment>
<keyword evidence="12" id="KW-1185">Reference proteome</keyword>
<dbReference type="PANTHER" id="PTHR12015:SF190">
    <property type="entry name" value="C-C MOTIF CHEMOKINE"/>
    <property type="match status" value="1"/>
</dbReference>
<dbReference type="PANTHER" id="PTHR12015">
    <property type="entry name" value="SMALL INDUCIBLE CYTOKINE A"/>
    <property type="match status" value="1"/>
</dbReference>
<evidence type="ECO:0000313" key="11">
    <source>
        <dbReference type="Ensembl" id="ENSSRHP00000096577.1"/>
    </source>
</evidence>
<keyword evidence="5 9" id="KW-0964">Secreted</keyword>
<comment type="similarity">
    <text evidence="2 9">Belongs to the intercrine beta (chemokine CC) family.</text>
</comment>
<evidence type="ECO:0000256" key="7">
    <source>
        <dbReference type="ARBA" id="ARBA00023157"/>
    </source>
</evidence>
<dbReference type="GO" id="GO:0006955">
    <property type="term" value="P:immune response"/>
    <property type="evidence" value="ECO:0007669"/>
    <property type="project" value="InterPro"/>
</dbReference>
<dbReference type="AlphaFoldDB" id="A0A673N3G6"/>
<gene>
    <name evidence="11" type="primary">LOC107730440</name>
</gene>
<evidence type="ECO:0000256" key="6">
    <source>
        <dbReference type="ARBA" id="ARBA00022729"/>
    </source>
</evidence>
<proteinExistence type="inferred from homology"/>
<dbReference type="Pfam" id="PF00048">
    <property type="entry name" value="IL8"/>
    <property type="match status" value="1"/>
</dbReference>
<evidence type="ECO:0000256" key="1">
    <source>
        <dbReference type="ARBA" id="ARBA00004613"/>
    </source>
</evidence>
<dbReference type="InterPro" id="IPR000827">
    <property type="entry name" value="Chemokine_CC_CS"/>
</dbReference>
<keyword evidence="4 9" id="KW-0202">Cytokine</keyword>
<evidence type="ECO:0000256" key="3">
    <source>
        <dbReference type="ARBA" id="ARBA00022500"/>
    </source>
</evidence>
<evidence type="ECO:0000256" key="4">
    <source>
        <dbReference type="ARBA" id="ARBA00022514"/>
    </source>
</evidence>
<dbReference type="Gene3D" id="2.40.50.40">
    <property type="match status" value="1"/>
</dbReference>
<dbReference type="InterPro" id="IPR039809">
    <property type="entry name" value="Chemokine_b/g/d"/>
</dbReference>
<dbReference type="PROSITE" id="PS00472">
    <property type="entry name" value="SMALL_CYTOKINES_CC"/>
    <property type="match status" value="1"/>
</dbReference>
<dbReference type="InterPro" id="IPR001811">
    <property type="entry name" value="Chemokine_IL8-like_dom"/>
</dbReference>